<comment type="pathway">
    <text evidence="1">Amine and polyamine degradation; ethanolamine degradation.</text>
</comment>
<comment type="subcellular location">
    <subcellularLocation>
        <location evidence="1">Bacterial microcompartment</location>
    </subcellularLocation>
</comment>
<dbReference type="RefSeq" id="WP_279404813.1">
    <property type="nucleotide sequence ID" value="NZ_CP178556.1"/>
</dbReference>
<keyword evidence="1" id="KW-1283">Bacterial microcompartment</keyword>
<dbReference type="HAMAP" id="MF_00861">
    <property type="entry name" value="EutB"/>
    <property type="match status" value="1"/>
</dbReference>
<dbReference type="GO" id="GO:0009350">
    <property type="term" value="C:ethanolamine ammonia-lyase complex"/>
    <property type="evidence" value="ECO:0007669"/>
    <property type="project" value="UniProtKB-UniRule"/>
</dbReference>
<dbReference type="GO" id="GO:0005829">
    <property type="term" value="C:cytosol"/>
    <property type="evidence" value="ECO:0007669"/>
    <property type="project" value="TreeGrafter"/>
</dbReference>
<gene>
    <name evidence="1" type="primary">eutB</name>
    <name evidence="2" type="ORF">QBL07_14275</name>
</gene>
<dbReference type="Gene3D" id="1.10.220.70">
    <property type="entry name" value="lyase"/>
    <property type="match status" value="1"/>
</dbReference>
<comment type="catalytic activity">
    <reaction evidence="1">
        <text>ethanolamine = acetaldehyde + NH4(+)</text>
        <dbReference type="Rhea" id="RHEA:15313"/>
        <dbReference type="ChEBI" id="CHEBI:15343"/>
        <dbReference type="ChEBI" id="CHEBI:28938"/>
        <dbReference type="ChEBI" id="CHEBI:57603"/>
        <dbReference type="EC" id="4.3.1.7"/>
    </reaction>
</comment>
<dbReference type="GO" id="GO:0046336">
    <property type="term" value="P:ethanolamine catabolic process"/>
    <property type="evidence" value="ECO:0007669"/>
    <property type="project" value="UniProtKB-UniRule"/>
</dbReference>
<dbReference type="GO" id="GO:0031471">
    <property type="term" value="C:ethanolamine degradation polyhedral organelle"/>
    <property type="evidence" value="ECO:0007669"/>
    <property type="project" value="UniProtKB-UniRule"/>
</dbReference>
<dbReference type="EC" id="4.3.1.7" evidence="1"/>
<comment type="function">
    <text evidence="1">Catalyzes the deamination of various vicinal amino-alcohols to oxo compounds. Allows this organism to utilize ethanolamine as the sole source of nitrogen and carbon in the presence of vitamin B12.</text>
</comment>
<keyword evidence="1" id="KW-0456">Lyase</keyword>
<keyword evidence="1" id="KW-0170">Cobalt</keyword>
<dbReference type="AlphaFoldDB" id="A0AAW6RB21"/>
<dbReference type="InterPro" id="IPR010628">
    <property type="entry name" value="EutB"/>
</dbReference>
<evidence type="ECO:0000256" key="1">
    <source>
        <dbReference type="HAMAP-Rule" id="MF_00861"/>
    </source>
</evidence>
<dbReference type="Gene3D" id="2.30.170.30">
    <property type="entry name" value="ethanolamine ammonia-lyase heavy chain domain like"/>
    <property type="match status" value="1"/>
</dbReference>
<dbReference type="InterPro" id="IPR044941">
    <property type="entry name" value="EutB_N_sf"/>
</dbReference>
<dbReference type="EMBL" id="JARUXG010000008">
    <property type="protein sequence ID" value="MDG6781997.1"/>
    <property type="molecule type" value="Genomic_DNA"/>
</dbReference>
<dbReference type="PIRSF" id="PIRSF018788">
    <property type="entry name" value="EutB"/>
    <property type="match status" value="1"/>
</dbReference>
<dbReference type="InterPro" id="IPR013785">
    <property type="entry name" value="Aldolase_TIM"/>
</dbReference>
<dbReference type="Pfam" id="PF06751">
    <property type="entry name" value="EutB"/>
    <property type="match status" value="1"/>
</dbReference>
<proteinExistence type="inferred from homology"/>
<dbReference type="GO" id="GO:0006520">
    <property type="term" value="P:amino acid metabolic process"/>
    <property type="evidence" value="ECO:0007669"/>
    <property type="project" value="InterPro"/>
</dbReference>
<keyword evidence="1" id="KW-0846">Cobalamin</keyword>
<accession>A0AAW6RB21</accession>
<feature type="binding site" evidence="1">
    <location>
        <position position="410"/>
    </location>
    <ligand>
        <name>adenosylcob(III)alamin</name>
        <dbReference type="ChEBI" id="CHEBI:18408"/>
    </ligand>
</feature>
<feature type="binding site" evidence="1">
    <location>
        <begin position="163"/>
        <end position="165"/>
    </location>
    <ligand>
        <name>substrate</name>
    </ligand>
</feature>
<feature type="binding site" evidence="1">
    <location>
        <position position="197"/>
    </location>
    <ligand>
        <name>adenosylcob(III)alamin</name>
        <dbReference type="ChEBI" id="CHEBI:18408"/>
    </ligand>
</feature>
<comment type="cofactor">
    <cofactor evidence="1">
        <name>adenosylcob(III)alamin</name>
        <dbReference type="ChEBI" id="CHEBI:18408"/>
    </cofactor>
    <text evidence="1">Binds between the large and small subunits.</text>
</comment>
<comment type="subunit">
    <text evidence="1">The basic unit is a heterodimer which dimerizes to form tetramers. The heterotetramers trimerize; 6 large subunits form a core ring with 6 small subunits projecting outwards.</text>
</comment>
<dbReference type="PANTHER" id="PTHR39329">
    <property type="entry name" value="ETHANOLAMINE AMMONIA-LYASE HEAVY CHAIN"/>
    <property type="match status" value="1"/>
</dbReference>
<feature type="binding site" evidence="1">
    <location>
        <position position="196"/>
    </location>
    <ligand>
        <name>substrate</name>
    </ligand>
</feature>
<dbReference type="GO" id="GO:0031419">
    <property type="term" value="F:cobalamin binding"/>
    <property type="evidence" value="ECO:0007669"/>
    <property type="project" value="UniProtKB-UniRule"/>
</dbReference>
<feature type="binding site" evidence="1">
    <location>
        <position position="291"/>
    </location>
    <ligand>
        <name>substrate</name>
    </ligand>
</feature>
<sequence length="469" mass="49795">MIYTQSISGTTYTFDGLVELMAKATPRRSGDELSGCAAESDAERAAAAWQLADLPLTTFLEEQVVPSESDEVTRLIIDTHDRVAFQSIAHLTVGGLRDWFLETSARADSAAQISSVAPGLTPEMVAAVSKIMRNQDLILVASAATVTAAFRTTVGLPGRIATRLQPNHPTDDPRGIAAATLDGLLMGCGDAVIGINPATDSPHATSELLYLLDDIRQRFGIPMQSCVLSHVTTTVELIEKGAPVDLVFQSIAGTEGANRSFGIDMAILREANEAGRSLHRGTVGDNVMYLETGQGSALSANAHFGAGGKPVDQQTLETRAYAVARALEPLLINTVVGFIGPEYLYDGKQIIRAGLEDHFCGKILGLPMGVDVCYTNHAEADQDDMDTLLTLLGVAGAAFVIAVPGADDVMLGYQSLSFHDALYVRQALGLRPAPEFETWLAGLGMADTDGRILPVDMVNSPLRSLTAAR</sequence>
<feature type="binding site" evidence="1">
    <location>
        <position position="249"/>
    </location>
    <ligand>
        <name>adenosylcob(III)alamin</name>
        <dbReference type="ChEBI" id="CHEBI:18408"/>
    </ligand>
</feature>
<name>A0AAW6RB21_GORRU</name>
<comment type="similarity">
    <text evidence="1">Belongs to the EutB family.</text>
</comment>
<feature type="binding site" evidence="1">
    <location>
        <position position="299"/>
    </location>
    <ligand>
        <name>adenosylcob(III)alamin</name>
        <dbReference type="ChEBI" id="CHEBI:18408"/>
    </ligand>
</feature>
<dbReference type="NCBIfam" id="NF011649">
    <property type="entry name" value="PRK15067.1"/>
    <property type="match status" value="1"/>
</dbReference>
<comment type="caution">
    <text evidence="2">The sequence shown here is derived from an EMBL/GenBank/DDBJ whole genome shotgun (WGS) entry which is preliminary data.</text>
</comment>
<dbReference type="InterPro" id="IPR044939">
    <property type="entry name" value="EutB_dom_2_sf"/>
</dbReference>
<reference evidence="2" key="1">
    <citation type="submission" date="2023-04" db="EMBL/GenBank/DDBJ databases">
        <title>Characterization and analysis of the complete genome of Gordonia rubripertincta 112, the degrader of aromatic and aliphatic compounds.</title>
        <authorList>
            <person name="Frantsuzova E."/>
            <person name="Bogun A."/>
            <person name="Delegan Y."/>
        </authorList>
    </citation>
    <scope>NUCLEOTIDE SEQUENCE</scope>
    <source>
        <strain evidence="2">112</strain>
    </source>
</reference>
<dbReference type="Gene3D" id="3.20.20.70">
    <property type="entry name" value="Aldolase class I"/>
    <property type="match status" value="1"/>
</dbReference>
<dbReference type="PANTHER" id="PTHR39329:SF1">
    <property type="entry name" value="ETHANOLAMINE AMMONIA-LYASE LARGE SUBUNIT"/>
    <property type="match status" value="1"/>
</dbReference>
<organism evidence="2">
    <name type="scientific">Gordonia rubripertincta</name>
    <name type="common">Rhodococcus corallinus</name>
    <dbReference type="NCBI Taxonomy" id="36822"/>
    <lineage>
        <taxon>Bacteria</taxon>
        <taxon>Bacillati</taxon>
        <taxon>Actinomycetota</taxon>
        <taxon>Actinomycetes</taxon>
        <taxon>Mycobacteriales</taxon>
        <taxon>Gordoniaceae</taxon>
        <taxon>Gordonia</taxon>
    </lineage>
</organism>
<evidence type="ECO:0000313" key="2">
    <source>
        <dbReference type="EMBL" id="MDG6781997.1"/>
    </source>
</evidence>
<dbReference type="GO" id="GO:0008851">
    <property type="term" value="F:ethanolamine ammonia-lyase activity"/>
    <property type="evidence" value="ECO:0007669"/>
    <property type="project" value="UniProtKB-UniRule"/>
</dbReference>
<protein>
    <recommendedName>
        <fullName evidence="1">Ethanolamine ammonia-lyase large subunit</fullName>
        <shortName evidence="1">EAL large subunit</shortName>
        <ecNumber evidence="1">4.3.1.7</ecNumber>
    </recommendedName>
</protein>
<feature type="binding site" evidence="1">
    <location>
        <position position="371"/>
    </location>
    <ligand>
        <name>substrate</name>
    </ligand>
</feature>